<sequence>MPTRSLADSTSFSSEHVSGSVTQISSRFTARLWFGLLQEALGFKKRGEEGIHLANYKYLLKFQGGQMCLSTSSLVELIAAKKSKVIAASSMDSYRQRLSSNVMLTSNLISKILAKSWFDFTVAHKKDIRNLHPICKTIPVIQILCQTLADEFELPDWRSPNTQLKPPRTLSTPKYHALVNHLLGLSGWYRREDIETLPLDVCFRYYLTFHYRSNVRGDPEHLGYGSSGCSRTDEEPVLPRHTHQLCKCAYIEALTSTVEGCVSNKRFPVFRFRQDSGTSRVLETRLFDLTEGSTLSFIAISHVRMAGLGNDDGNSLPFCQLTLIQSLADQMNYEIDGSFFWIDTLCIPLDTRIRKTALHLVWDIYSRASSVLVLDPPLYQHVVSSSEEALNRIRYSTWKSRFWTLEEAFVAKNLVFRFANRMTSLQGLLDDFEADPEPHRSRFHALKKRKSYADDIDGQFNADEKCAGIMRRFENDVHAWFNNNTSGTIVVSPDEDKLILYKLLRLGFLTARKFRYFTEDNERIRGQALWHFLLNTYDSAEAGYLDRGNDLVLQKKQVYVRLKQVYAASEGSLDP</sequence>
<dbReference type="PANTHER" id="PTHR39596">
    <property type="match status" value="1"/>
</dbReference>
<evidence type="ECO:0008006" key="3">
    <source>
        <dbReference type="Google" id="ProtNLM"/>
    </source>
</evidence>
<proteinExistence type="predicted"/>
<dbReference type="OrthoDB" id="2426273at2759"/>
<dbReference type="RefSeq" id="XP_024728428.1">
    <property type="nucleotide sequence ID" value="XM_024887510.1"/>
</dbReference>
<dbReference type="PANTHER" id="PTHR39596:SF3">
    <property type="entry name" value="HETEROKARYON INCOMPATIBILITY DOMAIN-CONTAINING PROTEIN"/>
    <property type="match status" value="1"/>
</dbReference>
<reference evidence="1 2" key="1">
    <citation type="submission" date="2016-04" db="EMBL/GenBank/DDBJ databases">
        <title>A degradative enzymes factory behind the ericoid mycorrhizal symbiosis.</title>
        <authorList>
            <consortium name="DOE Joint Genome Institute"/>
            <person name="Martino E."/>
            <person name="Morin E."/>
            <person name="Grelet G."/>
            <person name="Kuo A."/>
            <person name="Kohler A."/>
            <person name="Daghino S."/>
            <person name="Barry K."/>
            <person name="Choi C."/>
            <person name="Cichocki N."/>
            <person name="Clum A."/>
            <person name="Copeland A."/>
            <person name="Hainaut M."/>
            <person name="Haridas S."/>
            <person name="Labutti K."/>
            <person name="Lindquist E."/>
            <person name="Lipzen A."/>
            <person name="Khouja H.-R."/>
            <person name="Murat C."/>
            <person name="Ohm R."/>
            <person name="Olson A."/>
            <person name="Spatafora J."/>
            <person name="Veneault-Fourrey C."/>
            <person name="Henrissat B."/>
            <person name="Grigoriev I."/>
            <person name="Martin F."/>
            <person name="Perotto S."/>
        </authorList>
    </citation>
    <scope>NUCLEOTIDE SEQUENCE [LARGE SCALE GENOMIC DNA]</scope>
    <source>
        <strain evidence="1 2">E</strain>
    </source>
</reference>
<accession>A0A2J6SL89</accession>
<gene>
    <name evidence="1" type="ORF">K444DRAFT_669304</name>
</gene>
<dbReference type="EMBL" id="KZ613912">
    <property type="protein sequence ID" value="PMD51524.1"/>
    <property type="molecule type" value="Genomic_DNA"/>
</dbReference>
<dbReference type="InParanoid" id="A0A2J6SL89"/>
<organism evidence="1 2">
    <name type="scientific">Hyaloscypha bicolor E</name>
    <dbReference type="NCBI Taxonomy" id="1095630"/>
    <lineage>
        <taxon>Eukaryota</taxon>
        <taxon>Fungi</taxon>
        <taxon>Dikarya</taxon>
        <taxon>Ascomycota</taxon>
        <taxon>Pezizomycotina</taxon>
        <taxon>Leotiomycetes</taxon>
        <taxon>Helotiales</taxon>
        <taxon>Hyaloscyphaceae</taxon>
        <taxon>Hyaloscypha</taxon>
        <taxon>Hyaloscypha bicolor</taxon>
    </lineage>
</organism>
<dbReference type="STRING" id="1095630.A0A2J6SL89"/>
<evidence type="ECO:0000313" key="2">
    <source>
        <dbReference type="Proteomes" id="UP000235371"/>
    </source>
</evidence>
<evidence type="ECO:0000313" key="1">
    <source>
        <dbReference type="EMBL" id="PMD51524.1"/>
    </source>
</evidence>
<protein>
    <recommendedName>
        <fullName evidence="3">Heterokaryon incompatibility domain-containing protein</fullName>
    </recommendedName>
</protein>
<dbReference type="AlphaFoldDB" id="A0A2J6SL89"/>
<dbReference type="GeneID" id="36595586"/>
<keyword evidence="2" id="KW-1185">Reference proteome</keyword>
<name>A0A2J6SL89_9HELO</name>
<dbReference type="Proteomes" id="UP000235371">
    <property type="component" value="Unassembled WGS sequence"/>
</dbReference>